<proteinExistence type="predicted"/>
<reference evidence="2" key="1">
    <citation type="journal article" date="2014" name="Int. J. Syst. Evol. Microbiol.">
        <title>Complete genome sequence of Corynebacterium casei LMG S-19264T (=DSM 44701T), isolated from a smear-ripened cheese.</title>
        <authorList>
            <consortium name="US DOE Joint Genome Institute (JGI-PGF)"/>
            <person name="Walter F."/>
            <person name="Albersmeier A."/>
            <person name="Kalinowski J."/>
            <person name="Ruckert C."/>
        </authorList>
    </citation>
    <scope>NUCLEOTIDE SEQUENCE</scope>
    <source>
        <strain evidence="2">KCTC 23430</strain>
    </source>
</reference>
<evidence type="ECO:0000313" key="2">
    <source>
        <dbReference type="EMBL" id="GHD30816.1"/>
    </source>
</evidence>
<dbReference type="Proteomes" id="UP000644693">
    <property type="component" value="Unassembled WGS sequence"/>
</dbReference>
<keyword evidence="3" id="KW-1185">Reference proteome</keyword>
<organism evidence="2 3">
    <name type="scientific">Parahalioglobus pacificus</name>
    <dbReference type="NCBI Taxonomy" id="930806"/>
    <lineage>
        <taxon>Bacteria</taxon>
        <taxon>Pseudomonadati</taxon>
        <taxon>Pseudomonadota</taxon>
        <taxon>Gammaproteobacteria</taxon>
        <taxon>Cellvibrionales</taxon>
        <taxon>Halieaceae</taxon>
        <taxon>Parahalioglobus</taxon>
    </lineage>
</organism>
<keyword evidence="1" id="KW-0472">Membrane</keyword>
<sequence>MSTVLDNKLINGWGLFSLISIPLSLWVIYEMTTVDLSQGAGISEMIGFSVRIAVPFIYFAMAASSINILFPGTAGRWWLRNRRYIGLCFAVGMVWQGLFIFIISTFFRDYYYSEVYYFRDELEGTFGYIFLAAMIVTSFQFARKRLDLAQWKLIQKGGIYVLWGYAFSVYWWNLYYYGGYELHDIIYYWGGFLAFALRIAAWGKQRQILAVRQGAAAKAGLGQRAAGIALIMMGLVVSATGGYWQEAMTSFMTTPGWSAQMELWLPFWPLEPYYSLILMALGTAIITWRPNPAGAATAPA</sequence>
<name>A0A919CJT9_9GAMM</name>
<keyword evidence="1" id="KW-0812">Transmembrane</keyword>
<accession>A0A919CJT9</accession>
<dbReference type="AlphaFoldDB" id="A0A919CJT9"/>
<dbReference type="RefSeq" id="WP_189476412.1">
    <property type="nucleotide sequence ID" value="NZ_BMYM01000001.1"/>
</dbReference>
<feature type="transmembrane region" description="Helical" evidence="1">
    <location>
        <begin position="272"/>
        <end position="288"/>
    </location>
</feature>
<feature type="transmembrane region" description="Helical" evidence="1">
    <location>
        <begin position="84"/>
        <end position="106"/>
    </location>
</feature>
<evidence type="ECO:0000313" key="3">
    <source>
        <dbReference type="Proteomes" id="UP000644693"/>
    </source>
</evidence>
<protein>
    <submittedName>
        <fullName evidence="2">Uncharacterized protein</fullName>
    </submittedName>
</protein>
<reference evidence="2" key="2">
    <citation type="submission" date="2020-09" db="EMBL/GenBank/DDBJ databases">
        <authorList>
            <person name="Sun Q."/>
            <person name="Kim S."/>
        </authorList>
    </citation>
    <scope>NUCLEOTIDE SEQUENCE</scope>
    <source>
        <strain evidence="2">KCTC 23430</strain>
    </source>
</reference>
<evidence type="ECO:0000256" key="1">
    <source>
        <dbReference type="SAM" id="Phobius"/>
    </source>
</evidence>
<keyword evidence="1" id="KW-1133">Transmembrane helix</keyword>
<gene>
    <name evidence="2" type="ORF">GCM10007053_12990</name>
</gene>
<comment type="caution">
    <text evidence="2">The sequence shown here is derived from an EMBL/GenBank/DDBJ whole genome shotgun (WGS) entry which is preliminary data.</text>
</comment>
<feature type="transmembrane region" description="Helical" evidence="1">
    <location>
        <begin position="224"/>
        <end position="244"/>
    </location>
</feature>
<dbReference type="EMBL" id="BMYM01000001">
    <property type="protein sequence ID" value="GHD30816.1"/>
    <property type="molecule type" value="Genomic_DNA"/>
</dbReference>
<feature type="transmembrane region" description="Helical" evidence="1">
    <location>
        <begin position="12"/>
        <end position="29"/>
    </location>
</feature>
<feature type="transmembrane region" description="Helical" evidence="1">
    <location>
        <begin position="126"/>
        <end position="142"/>
    </location>
</feature>
<feature type="transmembrane region" description="Helical" evidence="1">
    <location>
        <begin position="154"/>
        <end position="173"/>
    </location>
</feature>
<feature type="transmembrane region" description="Helical" evidence="1">
    <location>
        <begin position="49"/>
        <end position="72"/>
    </location>
</feature>
<feature type="transmembrane region" description="Helical" evidence="1">
    <location>
        <begin position="185"/>
        <end position="203"/>
    </location>
</feature>